<keyword evidence="1" id="KW-1133">Transmembrane helix</keyword>
<comment type="caution">
    <text evidence="2">The sequence shown here is derived from an EMBL/GenBank/DDBJ whole genome shotgun (WGS) entry which is preliminary data.</text>
</comment>
<dbReference type="AlphaFoldDB" id="A0A7W6H3J9"/>
<proteinExistence type="predicted"/>
<gene>
    <name evidence="2" type="ORF">GGR04_000784</name>
</gene>
<evidence type="ECO:0000313" key="3">
    <source>
        <dbReference type="Proteomes" id="UP000542776"/>
    </source>
</evidence>
<keyword evidence="1" id="KW-0472">Membrane</keyword>
<evidence type="ECO:0000256" key="1">
    <source>
        <dbReference type="SAM" id="Phobius"/>
    </source>
</evidence>
<accession>A0A7W6H3J9</accession>
<reference evidence="2 3" key="1">
    <citation type="submission" date="2020-08" db="EMBL/GenBank/DDBJ databases">
        <title>Genomic Encyclopedia of Type Strains, Phase IV (KMG-IV): sequencing the most valuable type-strain genomes for metagenomic binning, comparative biology and taxonomic classification.</title>
        <authorList>
            <person name="Goeker M."/>
        </authorList>
    </citation>
    <scope>NUCLEOTIDE SEQUENCE [LARGE SCALE GENOMIC DNA]</scope>
    <source>
        <strain evidence="2 3">DSM 102238</strain>
    </source>
</reference>
<name>A0A7W6H3J9_9HYPH</name>
<sequence length="114" mass="12105">MDEREKPDSRSEAEWAADRERLRTRLDRFKAGQSAMEDAPGPGGSMKGMAQGFKIASEFIAGIAVGGAIGWGVDSLFGTLPFGLVIFLLLGFAAGVLNVVRSTRPKADEPPPSP</sequence>
<feature type="transmembrane region" description="Helical" evidence="1">
    <location>
        <begin position="55"/>
        <end position="73"/>
    </location>
</feature>
<organism evidence="2 3">
    <name type="scientific">Aureimonas pseudogalii</name>
    <dbReference type="NCBI Taxonomy" id="1744844"/>
    <lineage>
        <taxon>Bacteria</taxon>
        <taxon>Pseudomonadati</taxon>
        <taxon>Pseudomonadota</taxon>
        <taxon>Alphaproteobacteria</taxon>
        <taxon>Hyphomicrobiales</taxon>
        <taxon>Aurantimonadaceae</taxon>
        <taxon>Aureimonas</taxon>
    </lineage>
</organism>
<dbReference type="Proteomes" id="UP000542776">
    <property type="component" value="Unassembled WGS sequence"/>
</dbReference>
<dbReference type="Pfam" id="PF09527">
    <property type="entry name" value="ATPase_gene1"/>
    <property type="match status" value="1"/>
</dbReference>
<keyword evidence="3" id="KW-1185">Reference proteome</keyword>
<protein>
    <submittedName>
        <fullName evidence="2">ATP synthase protein I</fullName>
    </submittedName>
</protein>
<dbReference type="InterPro" id="IPR032820">
    <property type="entry name" value="ATPase_put"/>
</dbReference>
<evidence type="ECO:0000313" key="2">
    <source>
        <dbReference type="EMBL" id="MBB3996963.1"/>
    </source>
</evidence>
<keyword evidence="1" id="KW-0812">Transmembrane</keyword>
<dbReference type="EMBL" id="JACIEK010000001">
    <property type="protein sequence ID" value="MBB3996963.1"/>
    <property type="molecule type" value="Genomic_DNA"/>
</dbReference>
<feature type="transmembrane region" description="Helical" evidence="1">
    <location>
        <begin position="79"/>
        <end position="100"/>
    </location>
</feature>